<dbReference type="EMBL" id="SGVY01000065">
    <property type="protein sequence ID" value="TFH72531.1"/>
    <property type="molecule type" value="Genomic_DNA"/>
</dbReference>
<reference evidence="2 3" key="1">
    <citation type="submission" date="2019-02" db="EMBL/GenBank/DDBJ databases">
        <title>Draft Genome Sequence of the Prevotella sp. BCRC 81118, Isolated from Human Feces.</title>
        <authorList>
            <person name="Huang C.-H."/>
        </authorList>
    </citation>
    <scope>NUCLEOTIDE SEQUENCE [LARGE SCALE GENOMIC DNA]</scope>
    <source>
        <strain evidence="2 3">BCRC 81118</strain>
    </source>
</reference>
<dbReference type="GeneID" id="302996663"/>
<dbReference type="RefSeq" id="WP_134844502.1">
    <property type="nucleotide sequence ID" value="NZ_SGVY01000065.1"/>
</dbReference>
<name>A0A4Y8UVZ9_9BACT</name>
<gene>
    <name evidence="2" type="ORF">EXN75_15480</name>
</gene>
<evidence type="ECO:0000313" key="3">
    <source>
        <dbReference type="Proteomes" id="UP000297872"/>
    </source>
</evidence>
<dbReference type="InterPro" id="IPR021823">
    <property type="entry name" value="DUF3408"/>
</dbReference>
<feature type="compositionally biased region" description="Polar residues" evidence="1">
    <location>
        <begin position="12"/>
        <end position="25"/>
    </location>
</feature>
<evidence type="ECO:0000313" key="2">
    <source>
        <dbReference type="EMBL" id="TFH72531.1"/>
    </source>
</evidence>
<dbReference type="Proteomes" id="UP000297872">
    <property type="component" value="Unassembled WGS sequence"/>
</dbReference>
<dbReference type="OrthoDB" id="949719at2"/>
<sequence length="114" mass="13064">MKQTKKNYGKKPTTTVSKQSTNGNKGNALRNRYTEKFIRPTEFPARSGRMTYIRKDYHHIIANMIPLISDGTVSIASYIDHVLTEHFKQYGTVIDEMYLEKQRTSTSVSAFVGK</sequence>
<feature type="region of interest" description="Disordered" evidence="1">
    <location>
        <begin position="1"/>
        <end position="30"/>
    </location>
</feature>
<proteinExistence type="predicted"/>
<dbReference type="AlphaFoldDB" id="A0A4Y8UVZ9"/>
<organism evidence="2 3">
    <name type="scientific">Segatella hominis</name>
    <dbReference type="NCBI Taxonomy" id="2518605"/>
    <lineage>
        <taxon>Bacteria</taxon>
        <taxon>Pseudomonadati</taxon>
        <taxon>Bacteroidota</taxon>
        <taxon>Bacteroidia</taxon>
        <taxon>Bacteroidales</taxon>
        <taxon>Prevotellaceae</taxon>
        <taxon>Segatella</taxon>
    </lineage>
</organism>
<protein>
    <submittedName>
        <fullName evidence="2">DUF3408 domain-containing protein</fullName>
    </submittedName>
</protein>
<evidence type="ECO:0000256" key="1">
    <source>
        <dbReference type="SAM" id="MobiDB-lite"/>
    </source>
</evidence>
<comment type="caution">
    <text evidence="2">The sequence shown here is derived from an EMBL/GenBank/DDBJ whole genome shotgun (WGS) entry which is preliminary data.</text>
</comment>
<dbReference type="Pfam" id="PF11888">
    <property type="entry name" value="DUF3408"/>
    <property type="match status" value="1"/>
</dbReference>
<keyword evidence="3" id="KW-1185">Reference proteome</keyword>
<accession>A0A4Y8UVZ9</accession>